<sequence>PVLSSQVQQRISFFSRNFTYSLTHHNTMANKTEEEWRAVLSPEQFRILREKGTEIAGTGEYNHHFDKGVYRCAGCNVPLYISDTKFDSGCGWPAFFEAVPGRRVCVNIYKTRKKLIYGAFSLIYDLGAVGRQPDHSRGFERTEIICNNCGGHLGHVFKGEGYKTPTDERHCVNSISIKFEDKQEEKL</sequence>
<evidence type="ECO:0000259" key="6">
    <source>
        <dbReference type="PROSITE" id="PS51790"/>
    </source>
</evidence>
<dbReference type="InterPro" id="IPR011057">
    <property type="entry name" value="Mss4-like_sf"/>
</dbReference>
<evidence type="ECO:0000256" key="1">
    <source>
        <dbReference type="ARBA" id="ARBA00001947"/>
    </source>
</evidence>
<dbReference type="Pfam" id="PF01641">
    <property type="entry name" value="SelR"/>
    <property type="match status" value="2"/>
</dbReference>
<feature type="domain" description="MsrB" evidence="6">
    <location>
        <begin position="33"/>
        <end position="182"/>
    </location>
</feature>
<comment type="cofactor">
    <cofactor evidence="1">
        <name>Zn(2+)</name>
        <dbReference type="ChEBI" id="CHEBI:29105"/>
    </cofactor>
</comment>
<keyword evidence="3" id="KW-0479">Metal-binding</keyword>
<evidence type="ECO:0000256" key="2">
    <source>
        <dbReference type="ARBA" id="ARBA00007174"/>
    </source>
</evidence>
<keyword evidence="8" id="KW-1185">Reference proteome</keyword>
<evidence type="ECO:0000256" key="3">
    <source>
        <dbReference type="ARBA" id="ARBA00022723"/>
    </source>
</evidence>
<dbReference type="EMBL" id="JAEPRB010000026">
    <property type="protein sequence ID" value="KAG2225574.1"/>
    <property type="molecule type" value="Genomic_DNA"/>
</dbReference>
<comment type="caution">
    <text evidence="7">The sequence shown here is derived from an EMBL/GenBank/DDBJ whole genome shotgun (WGS) entry which is preliminary data.</text>
</comment>
<protein>
    <recommendedName>
        <fullName evidence="6">MsrB domain-containing protein</fullName>
    </recommendedName>
</protein>
<dbReference type="GO" id="GO:0006979">
    <property type="term" value="P:response to oxidative stress"/>
    <property type="evidence" value="ECO:0007669"/>
    <property type="project" value="InterPro"/>
</dbReference>
<dbReference type="Proteomes" id="UP000646827">
    <property type="component" value="Unassembled WGS sequence"/>
</dbReference>
<evidence type="ECO:0000313" key="8">
    <source>
        <dbReference type="Proteomes" id="UP000646827"/>
    </source>
</evidence>
<dbReference type="GO" id="GO:0033743">
    <property type="term" value="F:peptide-methionine (R)-S-oxide reductase activity"/>
    <property type="evidence" value="ECO:0007669"/>
    <property type="project" value="InterPro"/>
</dbReference>
<dbReference type="PANTHER" id="PTHR46081:SF8">
    <property type="entry name" value="PEPTIDE METHIONINE SULFOXIDE REDUCTASE 2"/>
    <property type="match status" value="1"/>
</dbReference>
<dbReference type="Gene3D" id="2.170.150.20">
    <property type="entry name" value="Peptide methionine sulfoxide reductase"/>
    <property type="match status" value="1"/>
</dbReference>
<dbReference type="PANTHER" id="PTHR46081">
    <property type="entry name" value="PEPTIDE METHIONINE SULFOXIDE REDUCTASE 2"/>
    <property type="match status" value="1"/>
</dbReference>
<dbReference type="PROSITE" id="PS51790">
    <property type="entry name" value="MSRB"/>
    <property type="match status" value="1"/>
</dbReference>
<dbReference type="GO" id="GO:0030091">
    <property type="term" value="P:protein repair"/>
    <property type="evidence" value="ECO:0007669"/>
    <property type="project" value="InterPro"/>
</dbReference>
<dbReference type="GO" id="GO:0046872">
    <property type="term" value="F:metal ion binding"/>
    <property type="evidence" value="ECO:0007669"/>
    <property type="project" value="UniProtKB-KW"/>
</dbReference>
<organism evidence="7 8">
    <name type="scientific">Circinella minor</name>
    <dbReference type="NCBI Taxonomy" id="1195481"/>
    <lineage>
        <taxon>Eukaryota</taxon>
        <taxon>Fungi</taxon>
        <taxon>Fungi incertae sedis</taxon>
        <taxon>Mucoromycota</taxon>
        <taxon>Mucoromycotina</taxon>
        <taxon>Mucoromycetes</taxon>
        <taxon>Mucorales</taxon>
        <taxon>Lichtheimiaceae</taxon>
        <taxon>Circinella</taxon>
    </lineage>
</organism>
<evidence type="ECO:0000256" key="4">
    <source>
        <dbReference type="ARBA" id="ARBA00022833"/>
    </source>
</evidence>
<evidence type="ECO:0000256" key="5">
    <source>
        <dbReference type="ARBA" id="ARBA00023002"/>
    </source>
</evidence>
<dbReference type="AlphaFoldDB" id="A0A8H7SA37"/>
<keyword evidence="4" id="KW-0862">Zinc</keyword>
<accession>A0A8H7SA37</accession>
<dbReference type="SUPFAM" id="SSF51316">
    <property type="entry name" value="Mss4-like"/>
    <property type="match status" value="1"/>
</dbReference>
<dbReference type="InterPro" id="IPR028427">
    <property type="entry name" value="Met_Sox_Rdtase_MsrB"/>
</dbReference>
<dbReference type="InterPro" id="IPR002579">
    <property type="entry name" value="Met_Sox_Rdtase_MsrB_dom"/>
</dbReference>
<comment type="similarity">
    <text evidence="2">Belongs to the MsrB Met sulfoxide reductase family.</text>
</comment>
<name>A0A8H7SA37_9FUNG</name>
<dbReference type="OrthoDB" id="44061at2759"/>
<evidence type="ECO:0000313" key="7">
    <source>
        <dbReference type="EMBL" id="KAG2225574.1"/>
    </source>
</evidence>
<proteinExistence type="inferred from homology"/>
<reference evidence="7 8" key="1">
    <citation type="submission" date="2020-12" db="EMBL/GenBank/DDBJ databases">
        <title>Metabolic potential, ecology and presence of endohyphal bacteria is reflected in genomic diversity of Mucoromycotina.</title>
        <authorList>
            <person name="Muszewska A."/>
            <person name="Okrasinska A."/>
            <person name="Steczkiewicz K."/>
            <person name="Drgas O."/>
            <person name="Orlowska M."/>
            <person name="Perlinska-Lenart U."/>
            <person name="Aleksandrzak-Piekarczyk T."/>
            <person name="Szatraj K."/>
            <person name="Zielenkiewicz U."/>
            <person name="Pilsyk S."/>
            <person name="Malc E."/>
            <person name="Mieczkowski P."/>
            <person name="Kruszewska J.S."/>
            <person name="Biernat P."/>
            <person name="Pawlowska J."/>
        </authorList>
    </citation>
    <scope>NUCLEOTIDE SEQUENCE [LARGE SCALE GENOMIC DNA]</scope>
    <source>
        <strain evidence="7 8">CBS 142.35</strain>
    </source>
</reference>
<feature type="non-terminal residue" evidence="7">
    <location>
        <position position="1"/>
    </location>
</feature>
<gene>
    <name evidence="7" type="ORF">INT45_013685</name>
</gene>
<keyword evidence="5" id="KW-0560">Oxidoreductase</keyword>